<reference evidence="3" key="1">
    <citation type="journal article" date="2017" name="Nat. Ecol. Evol.">
        <title>Genome expansion and lineage-specific genetic innovations in the forest pathogenic fungi Armillaria.</title>
        <authorList>
            <person name="Sipos G."/>
            <person name="Prasanna A.N."/>
            <person name="Walter M.C."/>
            <person name="O'Connor E."/>
            <person name="Balint B."/>
            <person name="Krizsan K."/>
            <person name="Kiss B."/>
            <person name="Hess J."/>
            <person name="Varga T."/>
            <person name="Slot J."/>
            <person name="Riley R."/>
            <person name="Boka B."/>
            <person name="Rigling D."/>
            <person name="Barry K."/>
            <person name="Lee J."/>
            <person name="Mihaltcheva S."/>
            <person name="LaButti K."/>
            <person name="Lipzen A."/>
            <person name="Waldron R."/>
            <person name="Moloney N.M."/>
            <person name="Sperisen C."/>
            <person name="Kredics L."/>
            <person name="Vagvoelgyi C."/>
            <person name="Patrignani A."/>
            <person name="Fitzpatrick D."/>
            <person name="Nagy I."/>
            <person name="Doyle S."/>
            <person name="Anderson J.B."/>
            <person name="Grigoriev I.V."/>
            <person name="Gueldener U."/>
            <person name="Muensterkoetter M."/>
            <person name="Nagy L.G."/>
        </authorList>
    </citation>
    <scope>NUCLEOTIDE SEQUENCE [LARGE SCALE GENOMIC DNA]</scope>
    <source>
        <strain evidence="3">Ar21-2</strain>
    </source>
</reference>
<name>A0A2H3D6F1_ARMGA</name>
<evidence type="ECO:0000313" key="2">
    <source>
        <dbReference type="EMBL" id="PBK89680.1"/>
    </source>
</evidence>
<accession>A0A2H3D6F1</accession>
<dbReference type="AlphaFoldDB" id="A0A2H3D6F1"/>
<feature type="compositionally biased region" description="Polar residues" evidence="1">
    <location>
        <begin position="65"/>
        <end position="80"/>
    </location>
</feature>
<evidence type="ECO:0000313" key="3">
    <source>
        <dbReference type="Proteomes" id="UP000217790"/>
    </source>
</evidence>
<dbReference type="EMBL" id="KZ293668">
    <property type="protein sequence ID" value="PBK89680.1"/>
    <property type="molecule type" value="Genomic_DNA"/>
</dbReference>
<dbReference type="Proteomes" id="UP000217790">
    <property type="component" value="Unassembled WGS sequence"/>
</dbReference>
<protein>
    <submittedName>
        <fullName evidence="2">Uncharacterized protein</fullName>
    </submittedName>
</protein>
<feature type="region of interest" description="Disordered" evidence="1">
    <location>
        <begin position="64"/>
        <end position="101"/>
    </location>
</feature>
<feature type="region of interest" description="Disordered" evidence="1">
    <location>
        <begin position="1"/>
        <end position="22"/>
    </location>
</feature>
<proteinExistence type="predicted"/>
<gene>
    <name evidence="2" type="ORF">ARMGADRAFT_330261</name>
</gene>
<organism evidence="2 3">
    <name type="scientific">Armillaria gallica</name>
    <name type="common">Bulbous honey fungus</name>
    <name type="synonym">Armillaria bulbosa</name>
    <dbReference type="NCBI Taxonomy" id="47427"/>
    <lineage>
        <taxon>Eukaryota</taxon>
        <taxon>Fungi</taxon>
        <taxon>Dikarya</taxon>
        <taxon>Basidiomycota</taxon>
        <taxon>Agaricomycotina</taxon>
        <taxon>Agaricomycetes</taxon>
        <taxon>Agaricomycetidae</taxon>
        <taxon>Agaricales</taxon>
        <taxon>Marasmiineae</taxon>
        <taxon>Physalacriaceae</taxon>
        <taxon>Armillaria</taxon>
    </lineage>
</organism>
<feature type="region of interest" description="Disordered" evidence="1">
    <location>
        <begin position="123"/>
        <end position="151"/>
    </location>
</feature>
<dbReference type="InParanoid" id="A0A2H3D6F1"/>
<sequence>MARRHHNGEEQSYPTYQHPVRRPSAFLTKRHAIPETRQSSTAIVFCGRLSEKCAQMNFKYKSRENIPSNKTSPSLHNLPQPSSPGPHTATRLPSHIRPKPSSLISLPAFLLVYGCKGGKENSGHSCKPNSPGICRSPSLPPSGSVMSPFRPRPYRAVPIATLRPCAS</sequence>
<keyword evidence="3" id="KW-1185">Reference proteome</keyword>
<evidence type="ECO:0000256" key="1">
    <source>
        <dbReference type="SAM" id="MobiDB-lite"/>
    </source>
</evidence>